<keyword evidence="3" id="KW-1185">Reference proteome</keyword>
<dbReference type="EMBL" id="ABEU02000014">
    <property type="protein sequence ID" value="PNR40858.1"/>
    <property type="molecule type" value="Genomic_DNA"/>
</dbReference>
<dbReference type="Proteomes" id="UP000006727">
    <property type="component" value="Chromosome 14"/>
</dbReference>
<reference evidence="1 3" key="2">
    <citation type="journal article" date="2018" name="Plant J.">
        <title>The Physcomitrella patens chromosome-scale assembly reveals moss genome structure and evolution.</title>
        <authorList>
            <person name="Lang D."/>
            <person name="Ullrich K.K."/>
            <person name="Murat F."/>
            <person name="Fuchs J."/>
            <person name="Jenkins J."/>
            <person name="Haas F.B."/>
            <person name="Piednoel M."/>
            <person name="Gundlach H."/>
            <person name="Van Bel M."/>
            <person name="Meyberg R."/>
            <person name="Vives C."/>
            <person name="Morata J."/>
            <person name="Symeonidi A."/>
            <person name="Hiss M."/>
            <person name="Muchero W."/>
            <person name="Kamisugi Y."/>
            <person name="Saleh O."/>
            <person name="Blanc G."/>
            <person name="Decker E.L."/>
            <person name="van Gessel N."/>
            <person name="Grimwood J."/>
            <person name="Hayes R.D."/>
            <person name="Graham S.W."/>
            <person name="Gunter L.E."/>
            <person name="McDaniel S.F."/>
            <person name="Hoernstein S.N.W."/>
            <person name="Larsson A."/>
            <person name="Li F.W."/>
            <person name="Perroud P.F."/>
            <person name="Phillips J."/>
            <person name="Ranjan P."/>
            <person name="Rokshar D.S."/>
            <person name="Rothfels C.J."/>
            <person name="Schneider L."/>
            <person name="Shu S."/>
            <person name="Stevenson D.W."/>
            <person name="Thummler F."/>
            <person name="Tillich M."/>
            <person name="Villarreal Aguilar J.C."/>
            <person name="Widiez T."/>
            <person name="Wong G.K."/>
            <person name="Wymore A."/>
            <person name="Zhang Y."/>
            <person name="Zimmer A.D."/>
            <person name="Quatrano R.S."/>
            <person name="Mayer K.F.X."/>
            <person name="Goodstein D."/>
            <person name="Casacuberta J.M."/>
            <person name="Vandepoele K."/>
            <person name="Reski R."/>
            <person name="Cuming A.C."/>
            <person name="Tuskan G.A."/>
            <person name="Maumus F."/>
            <person name="Salse J."/>
            <person name="Schmutz J."/>
            <person name="Rensing S.A."/>
        </authorList>
    </citation>
    <scope>NUCLEOTIDE SEQUENCE [LARGE SCALE GENOMIC DNA]</scope>
    <source>
        <strain evidence="2 3">cv. Gransden 2004</strain>
    </source>
</reference>
<organism evidence="1">
    <name type="scientific">Physcomitrium patens</name>
    <name type="common">Spreading-leaved earth moss</name>
    <name type="synonym">Physcomitrella patens</name>
    <dbReference type="NCBI Taxonomy" id="3218"/>
    <lineage>
        <taxon>Eukaryota</taxon>
        <taxon>Viridiplantae</taxon>
        <taxon>Streptophyta</taxon>
        <taxon>Embryophyta</taxon>
        <taxon>Bryophyta</taxon>
        <taxon>Bryophytina</taxon>
        <taxon>Bryopsida</taxon>
        <taxon>Funariidae</taxon>
        <taxon>Funariales</taxon>
        <taxon>Funariaceae</taxon>
        <taxon>Physcomitrium</taxon>
    </lineage>
</organism>
<dbReference type="PaxDb" id="3218-PP1S79_65V6.1"/>
<gene>
    <name evidence="1" type="ORF">PHYPA_018261</name>
</gene>
<dbReference type="Gramene" id="Pp3c14_9550V3.1">
    <property type="protein sequence ID" value="Pp3c14_9550V3.1"/>
    <property type="gene ID" value="Pp3c14_9550"/>
</dbReference>
<proteinExistence type="predicted"/>
<reference evidence="1 3" key="1">
    <citation type="journal article" date="2008" name="Science">
        <title>The Physcomitrella genome reveals evolutionary insights into the conquest of land by plants.</title>
        <authorList>
            <person name="Rensing S."/>
            <person name="Lang D."/>
            <person name="Zimmer A."/>
            <person name="Terry A."/>
            <person name="Salamov A."/>
            <person name="Shapiro H."/>
            <person name="Nishiyama T."/>
            <person name="Perroud P.-F."/>
            <person name="Lindquist E."/>
            <person name="Kamisugi Y."/>
            <person name="Tanahashi T."/>
            <person name="Sakakibara K."/>
            <person name="Fujita T."/>
            <person name="Oishi K."/>
            <person name="Shin-I T."/>
            <person name="Kuroki Y."/>
            <person name="Toyoda A."/>
            <person name="Suzuki Y."/>
            <person name="Hashimoto A."/>
            <person name="Yamaguchi K."/>
            <person name="Sugano A."/>
            <person name="Kohara Y."/>
            <person name="Fujiyama A."/>
            <person name="Anterola A."/>
            <person name="Aoki S."/>
            <person name="Ashton N."/>
            <person name="Barbazuk W.B."/>
            <person name="Barker E."/>
            <person name="Bennetzen J."/>
            <person name="Bezanilla M."/>
            <person name="Blankenship R."/>
            <person name="Cho S.H."/>
            <person name="Dutcher S."/>
            <person name="Estelle M."/>
            <person name="Fawcett J.A."/>
            <person name="Gundlach H."/>
            <person name="Hanada K."/>
            <person name="Heyl A."/>
            <person name="Hicks K.A."/>
            <person name="Hugh J."/>
            <person name="Lohr M."/>
            <person name="Mayer K."/>
            <person name="Melkozernov A."/>
            <person name="Murata T."/>
            <person name="Nelson D."/>
            <person name="Pils B."/>
            <person name="Prigge M."/>
            <person name="Reiss B."/>
            <person name="Renner T."/>
            <person name="Rombauts S."/>
            <person name="Rushton P."/>
            <person name="Sanderfoot A."/>
            <person name="Schween G."/>
            <person name="Shiu S.-H."/>
            <person name="Stueber K."/>
            <person name="Theodoulou F.L."/>
            <person name="Tu H."/>
            <person name="Van de Peer Y."/>
            <person name="Verrier P.J."/>
            <person name="Waters E."/>
            <person name="Wood A."/>
            <person name="Yang L."/>
            <person name="Cove D."/>
            <person name="Cuming A."/>
            <person name="Hasebe M."/>
            <person name="Lucas S."/>
            <person name="Mishler D.B."/>
            <person name="Reski R."/>
            <person name="Grigoriev I."/>
            <person name="Quatrano R.S."/>
            <person name="Boore J.L."/>
        </authorList>
    </citation>
    <scope>NUCLEOTIDE SEQUENCE [LARGE SCALE GENOMIC DNA]</scope>
    <source>
        <strain evidence="2 3">cv. Gransden 2004</strain>
    </source>
</reference>
<name>A0A2K1JH34_PHYPA</name>
<reference evidence="2" key="3">
    <citation type="submission" date="2020-12" db="UniProtKB">
        <authorList>
            <consortium name="EnsemblPlants"/>
        </authorList>
    </citation>
    <scope>IDENTIFICATION</scope>
</reference>
<dbReference type="AlphaFoldDB" id="A0A2K1JH34"/>
<sequence>MLLFFIEVLAESCKRMEVQVAEPTESELALDSEPVVLNDGNLRISIMKVLL</sequence>
<dbReference type="InParanoid" id="A0A2K1JH34"/>
<evidence type="ECO:0000313" key="3">
    <source>
        <dbReference type="Proteomes" id="UP000006727"/>
    </source>
</evidence>
<accession>A0A2K1JH34</accession>
<protein>
    <submittedName>
        <fullName evidence="1 2">Uncharacterized protein</fullName>
    </submittedName>
</protein>
<evidence type="ECO:0000313" key="1">
    <source>
        <dbReference type="EMBL" id="PNR40858.1"/>
    </source>
</evidence>
<evidence type="ECO:0000313" key="2">
    <source>
        <dbReference type="EnsemblPlants" id="Pp3c14_9550V3.1"/>
    </source>
</evidence>
<dbReference type="EnsemblPlants" id="Pp3c14_9550V3.1">
    <property type="protein sequence ID" value="Pp3c14_9550V3.1"/>
    <property type="gene ID" value="Pp3c14_9550"/>
</dbReference>